<feature type="transmembrane region" description="Helical" evidence="6">
    <location>
        <begin position="43"/>
        <end position="72"/>
    </location>
</feature>
<feature type="transmembrane region" description="Helical" evidence="6">
    <location>
        <begin position="109"/>
        <end position="128"/>
    </location>
</feature>
<dbReference type="InterPro" id="IPR019264">
    <property type="entry name" value="DUF2179"/>
</dbReference>
<dbReference type="Gene3D" id="3.30.70.120">
    <property type="match status" value="1"/>
</dbReference>
<dbReference type="PANTHER" id="PTHR33545">
    <property type="entry name" value="UPF0750 MEMBRANE PROTEIN YITT-RELATED"/>
    <property type="match status" value="1"/>
</dbReference>
<evidence type="ECO:0000259" key="7">
    <source>
        <dbReference type="Pfam" id="PF10035"/>
    </source>
</evidence>
<name>A0A9D1UFN4_9FIRM</name>
<protein>
    <submittedName>
        <fullName evidence="8">YitT family protein</fullName>
    </submittedName>
</protein>
<keyword evidence="4 6" id="KW-1133">Transmembrane helix</keyword>
<gene>
    <name evidence="8" type="ORF">H9873_10520</name>
</gene>
<keyword evidence="5 6" id="KW-0472">Membrane</keyword>
<feature type="transmembrane region" description="Helical" evidence="6">
    <location>
        <begin position="149"/>
        <end position="172"/>
    </location>
</feature>
<dbReference type="PIRSF" id="PIRSF006483">
    <property type="entry name" value="Membrane_protein_YitT"/>
    <property type="match status" value="1"/>
</dbReference>
<dbReference type="InterPro" id="IPR015867">
    <property type="entry name" value="N-reg_PII/ATP_PRibTrfase_C"/>
</dbReference>
<evidence type="ECO:0000256" key="3">
    <source>
        <dbReference type="ARBA" id="ARBA00022692"/>
    </source>
</evidence>
<reference evidence="8" key="2">
    <citation type="submission" date="2021-04" db="EMBL/GenBank/DDBJ databases">
        <authorList>
            <person name="Gilroy R."/>
        </authorList>
    </citation>
    <scope>NUCLEOTIDE SEQUENCE</scope>
    <source>
        <strain evidence="8">ChiSxjej1B13-11762</strain>
    </source>
</reference>
<dbReference type="AlphaFoldDB" id="A0A9D1UFN4"/>
<dbReference type="Proteomes" id="UP000824263">
    <property type="component" value="Unassembled WGS sequence"/>
</dbReference>
<keyword evidence="3 6" id="KW-0812">Transmembrane</keyword>
<accession>A0A9D1UFN4</accession>
<reference evidence="8" key="1">
    <citation type="journal article" date="2021" name="PeerJ">
        <title>Extensive microbial diversity within the chicken gut microbiome revealed by metagenomics and culture.</title>
        <authorList>
            <person name="Gilroy R."/>
            <person name="Ravi A."/>
            <person name="Getino M."/>
            <person name="Pursley I."/>
            <person name="Horton D.L."/>
            <person name="Alikhan N.F."/>
            <person name="Baker D."/>
            <person name="Gharbi K."/>
            <person name="Hall N."/>
            <person name="Watson M."/>
            <person name="Adriaenssens E.M."/>
            <person name="Foster-Nyarko E."/>
            <person name="Jarju S."/>
            <person name="Secka A."/>
            <person name="Antonio M."/>
            <person name="Oren A."/>
            <person name="Chaudhuri R.R."/>
            <person name="La Ragione R."/>
            <person name="Hildebrand F."/>
            <person name="Pallen M.J."/>
        </authorList>
    </citation>
    <scope>NUCLEOTIDE SEQUENCE</scope>
    <source>
        <strain evidence="8">ChiSxjej1B13-11762</strain>
    </source>
</reference>
<dbReference type="GO" id="GO:0005886">
    <property type="term" value="C:plasma membrane"/>
    <property type="evidence" value="ECO:0007669"/>
    <property type="project" value="UniProtKB-SubCell"/>
</dbReference>
<evidence type="ECO:0000256" key="5">
    <source>
        <dbReference type="ARBA" id="ARBA00023136"/>
    </source>
</evidence>
<dbReference type="Pfam" id="PF10035">
    <property type="entry name" value="DUF2179"/>
    <property type="match status" value="1"/>
</dbReference>
<evidence type="ECO:0000256" key="2">
    <source>
        <dbReference type="ARBA" id="ARBA00022475"/>
    </source>
</evidence>
<dbReference type="PANTHER" id="PTHR33545:SF5">
    <property type="entry name" value="UPF0750 MEMBRANE PROTEIN YITT"/>
    <property type="match status" value="1"/>
</dbReference>
<feature type="transmembrane region" description="Helical" evidence="6">
    <location>
        <begin position="9"/>
        <end position="31"/>
    </location>
</feature>
<dbReference type="CDD" id="cd16380">
    <property type="entry name" value="YitT_C"/>
    <property type="match status" value="1"/>
</dbReference>
<evidence type="ECO:0000256" key="6">
    <source>
        <dbReference type="SAM" id="Phobius"/>
    </source>
</evidence>
<feature type="domain" description="DUF2179" evidence="7">
    <location>
        <begin position="225"/>
        <end position="279"/>
    </location>
</feature>
<evidence type="ECO:0000313" key="8">
    <source>
        <dbReference type="EMBL" id="HIW84735.1"/>
    </source>
</evidence>
<feature type="transmembrane region" description="Helical" evidence="6">
    <location>
        <begin position="84"/>
        <end position="103"/>
    </location>
</feature>
<sequence>MKKEIRKEFWIDLLADLAAGALIAAGIYNFALNADFPVAGFSGIAVILYHLIGLPVGAGTVLLNVPVAVFCYRYLGKKFFLKSVKTTLIVSILTDYVAPLFPIYTGERFLAAICTGVLCGLGYALAFLRGSSTGGQDFISLSVRKMNPHVPLGTITFVQDAAIIFLGFILVFRDMDGLIYGVIVTWLLASVINKVLYGSGQGRLALIVTEQGGRMARQIGQEFDRSATILEGTGAYSGKKKEVVVCACESKQIHGLKRMAHQLDPEAFTIVLESNEVVGEGFQGKA</sequence>
<comment type="caution">
    <text evidence="8">The sequence shown here is derived from an EMBL/GenBank/DDBJ whole genome shotgun (WGS) entry which is preliminary data.</text>
</comment>
<evidence type="ECO:0000313" key="9">
    <source>
        <dbReference type="Proteomes" id="UP000824263"/>
    </source>
</evidence>
<dbReference type="InterPro" id="IPR051461">
    <property type="entry name" value="UPF0750_membrane"/>
</dbReference>
<evidence type="ECO:0000256" key="4">
    <source>
        <dbReference type="ARBA" id="ARBA00022989"/>
    </source>
</evidence>
<proteinExistence type="predicted"/>
<dbReference type="EMBL" id="DXGF01000185">
    <property type="protein sequence ID" value="HIW84735.1"/>
    <property type="molecule type" value="Genomic_DNA"/>
</dbReference>
<dbReference type="Pfam" id="PF02588">
    <property type="entry name" value="YitT_membrane"/>
    <property type="match status" value="1"/>
</dbReference>
<evidence type="ECO:0000256" key="1">
    <source>
        <dbReference type="ARBA" id="ARBA00004651"/>
    </source>
</evidence>
<dbReference type="InterPro" id="IPR003740">
    <property type="entry name" value="YitT"/>
</dbReference>
<feature type="transmembrane region" description="Helical" evidence="6">
    <location>
        <begin position="178"/>
        <end position="197"/>
    </location>
</feature>
<organism evidence="8 9">
    <name type="scientific">Candidatus Dorea gallistercoris</name>
    <dbReference type="NCBI Taxonomy" id="2838542"/>
    <lineage>
        <taxon>Bacteria</taxon>
        <taxon>Bacillati</taxon>
        <taxon>Bacillota</taxon>
        <taxon>Clostridia</taxon>
        <taxon>Lachnospirales</taxon>
        <taxon>Lachnospiraceae</taxon>
        <taxon>Dorea</taxon>
    </lineage>
</organism>
<keyword evidence="2" id="KW-1003">Cell membrane</keyword>
<comment type="subcellular location">
    <subcellularLocation>
        <location evidence="1">Cell membrane</location>
        <topology evidence="1">Multi-pass membrane protein</topology>
    </subcellularLocation>
</comment>